<evidence type="ECO:0000256" key="1">
    <source>
        <dbReference type="SAM" id="MobiDB-lite"/>
    </source>
</evidence>
<feature type="region of interest" description="Disordered" evidence="1">
    <location>
        <begin position="422"/>
        <end position="585"/>
    </location>
</feature>
<keyword evidence="2" id="KW-0472">Membrane</keyword>
<feature type="region of interest" description="Disordered" evidence="1">
    <location>
        <begin position="1"/>
        <end position="20"/>
    </location>
</feature>
<feature type="compositionally biased region" description="Low complexity" evidence="1">
    <location>
        <begin position="93"/>
        <end position="225"/>
    </location>
</feature>
<evidence type="ECO:0000313" key="3">
    <source>
        <dbReference type="EMBL" id="RMZ08317.1"/>
    </source>
</evidence>
<organism evidence="3 4">
    <name type="scientific">Hortaea werneckii</name>
    <name type="common">Black yeast</name>
    <name type="synonym">Cladosporium werneckii</name>
    <dbReference type="NCBI Taxonomy" id="91943"/>
    <lineage>
        <taxon>Eukaryota</taxon>
        <taxon>Fungi</taxon>
        <taxon>Dikarya</taxon>
        <taxon>Ascomycota</taxon>
        <taxon>Pezizomycotina</taxon>
        <taxon>Dothideomycetes</taxon>
        <taxon>Dothideomycetidae</taxon>
        <taxon>Mycosphaerellales</taxon>
        <taxon>Teratosphaeriaceae</taxon>
        <taxon>Hortaea</taxon>
    </lineage>
</organism>
<keyword evidence="2" id="KW-0812">Transmembrane</keyword>
<feature type="transmembrane region" description="Helical" evidence="2">
    <location>
        <begin position="346"/>
        <end position="368"/>
    </location>
</feature>
<keyword evidence="2" id="KW-1133">Transmembrane helix</keyword>
<comment type="caution">
    <text evidence="3">The sequence shown here is derived from an EMBL/GenBank/DDBJ whole genome shotgun (WGS) entry which is preliminary data.</text>
</comment>
<reference evidence="3 4" key="1">
    <citation type="journal article" date="2018" name="BMC Genomics">
        <title>Genomic evidence for intraspecific hybridization in a clonal and extremely halotolerant yeast.</title>
        <authorList>
            <person name="Gostincar C."/>
            <person name="Stajich J.E."/>
            <person name="Zupancic J."/>
            <person name="Zalar P."/>
            <person name="Gunde-Cimerman N."/>
        </authorList>
    </citation>
    <scope>NUCLEOTIDE SEQUENCE [LARGE SCALE GENOMIC DNA]</scope>
    <source>
        <strain evidence="3 4">EXF-562</strain>
    </source>
</reference>
<protein>
    <submittedName>
        <fullName evidence="3">Uncharacterized protein</fullName>
    </submittedName>
</protein>
<feature type="compositionally biased region" description="Low complexity" evidence="1">
    <location>
        <begin position="493"/>
        <end position="512"/>
    </location>
</feature>
<feature type="region of interest" description="Disordered" evidence="1">
    <location>
        <begin position="377"/>
        <end position="407"/>
    </location>
</feature>
<accession>A0A3M7H5K1</accession>
<dbReference type="VEuPathDB" id="FungiDB:BTJ68_04837"/>
<sequence>MEDLMAPPNKRRKVSEQSHVGVMVETQAREVALAPSYSHGVEHIPHRTQSATHTAARLGRRVPQRIDEVHFKIQAQALHESEGQQLRRRQQGTAASSESTSSTTASPSADTTENTSASSDIPDSSSSGTESSAPTSDAGVSAAISASSTGTTSSPNSLTGSGSRSLSLIVSTDTGSSDAASSTTSASATGSIASASDTNTGSASSNTSSPTSETTSGISSSSTTTSSLGDLIYLATLQNGAVQTITRAQSDYATTFSGGQVSTIAAYSGSLDVSTDDSGATSTYYTTVMPTTNANGGQSTITSTALLTPGANAADATFTSTAAASTTSAAGGGGGGSNDSAPAGTIAGGVVGGAAGLAVVLVLALLFLRWSRRKAQAGHRALPPNSGMLAEDDDPPPGGPSQPGMAERAGLRPIIGAVPAMFRHQSRESESTATTEPAERGFTRVSGRKLPSSFSPGMNSPPPTMPLTGPERNLSSTSFYRDSAGFYGGEGIPESAAATAAAAPTGESPPEGLTLSPGPQRRPTVHAGGPYKMSSPATASPQTPQQPPAAIARSPPMTGSTATFDRSETPTSLDPTRSSRFTEEV</sequence>
<dbReference type="EMBL" id="QWIS01000087">
    <property type="protein sequence ID" value="RMZ08317.1"/>
    <property type="molecule type" value="Genomic_DNA"/>
</dbReference>
<proteinExistence type="predicted"/>
<dbReference type="AlphaFoldDB" id="A0A3M7H5K1"/>
<gene>
    <name evidence="3" type="ORF">D0860_04719</name>
</gene>
<name>A0A3M7H5K1_HORWE</name>
<evidence type="ECO:0000256" key="2">
    <source>
        <dbReference type="SAM" id="Phobius"/>
    </source>
</evidence>
<dbReference type="Proteomes" id="UP000280598">
    <property type="component" value="Unassembled WGS sequence"/>
</dbReference>
<feature type="region of interest" description="Disordered" evidence="1">
    <location>
        <begin position="78"/>
        <end position="225"/>
    </location>
</feature>
<evidence type="ECO:0000313" key="4">
    <source>
        <dbReference type="Proteomes" id="UP000280598"/>
    </source>
</evidence>
<feature type="compositionally biased region" description="Low complexity" evidence="1">
    <location>
        <begin position="534"/>
        <end position="543"/>
    </location>
</feature>
<feature type="compositionally biased region" description="Polar residues" evidence="1">
    <location>
        <begin position="557"/>
        <end position="579"/>
    </location>
</feature>